<keyword evidence="1" id="KW-0812">Transmembrane</keyword>
<evidence type="ECO:0000256" key="1">
    <source>
        <dbReference type="SAM" id="Phobius"/>
    </source>
</evidence>
<evidence type="ECO:0000313" key="3">
    <source>
        <dbReference type="Proteomes" id="UP000192902"/>
    </source>
</evidence>
<feature type="transmembrane region" description="Helical" evidence="1">
    <location>
        <begin position="7"/>
        <end position="26"/>
    </location>
</feature>
<dbReference type="AlphaFoldDB" id="A0A1W6BYD6"/>
<organism evidence="2 3">
    <name type="scientific">Campylobacter cuniculorum DSM 23162 = LMG 24588</name>
    <dbReference type="NCBI Taxonomy" id="1121267"/>
    <lineage>
        <taxon>Bacteria</taxon>
        <taxon>Pseudomonadati</taxon>
        <taxon>Campylobacterota</taxon>
        <taxon>Epsilonproteobacteria</taxon>
        <taxon>Campylobacterales</taxon>
        <taxon>Campylobacteraceae</taxon>
        <taxon>Campylobacter</taxon>
    </lineage>
</organism>
<sequence>MKSDSILFIFVCGIVLIAFINQPHIYENSQCENVIYRLKNPCKEIGFLEIVNFILQKKI</sequence>
<dbReference type="KEGG" id="ccun:CCUN_1526"/>
<proteinExistence type="predicted"/>
<gene>
    <name evidence="2" type="ORF">CCUN_1526</name>
</gene>
<dbReference type="STRING" id="1121267.CCUN_1526"/>
<dbReference type="EMBL" id="CP020867">
    <property type="protein sequence ID" value="ARJ57109.1"/>
    <property type="molecule type" value="Genomic_DNA"/>
</dbReference>
<keyword evidence="1" id="KW-0472">Membrane</keyword>
<evidence type="ECO:0000313" key="2">
    <source>
        <dbReference type="EMBL" id="ARJ57109.1"/>
    </source>
</evidence>
<protein>
    <submittedName>
        <fullName evidence="2">Uncharacterized protein</fullName>
    </submittedName>
</protein>
<accession>A0A1W6BYD6</accession>
<keyword evidence="1" id="KW-1133">Transmembrane helix</keyword>
<dbReference type="RefSeq" id="WP_027305990.1">
    <property type="nucleotide sequence ID" value="NZ_CP020867.1"/>
</dbReference>
<dbReference type="Proteomes" id="UP000192902">
    <property type="component" value="Chromosome"/>
</dbReference>
<reference evidence="2 3" key="1">
    <citation type="submission" date="2017-04" db="EMBL/GenBank/DDBJ databases">
        <title>Complete genome sequence of the Campylobacter cuniculorum type strain LMG24588.</title>
        <authorList>
            <person name="Miller W.G."/>
            <person name="Yee E."/>
            <person name="Revez J."/>
            <person name="Bono J.L."/>
            <person name="Rossi M."/>
        </authorList>
    </citation>
    <scope>NUCLEOTIDE SEQUENCE [LARGE SCALE GENOMIC DNA]</scope>
    <source>
        <strain evidence="2 3">LMG 24588</strain>
    </source>
</reference>
<name>A0A1W6BYD6_9BACT</name>